<dbReference type="EMBL" id="DS028095">
    <property type="protein sequence ID" value="KMP04930.1"/>
    <property type="molecule type" value="Genomic_DNA"/>
</dbReference>
<dbReference type="Proteomes" id="UP000054565">
    <property type="component" value="Unassembled WGS sequence"/>
</dbReference>
<reference evidence="2" key="1">
    <citation type="journal article" date="2010" name="Genome Res.">
        <title>Population genomic sequencing of Coccidioides fungi reveals recent hybridization and transposon control.</title>
        <authorList>
            <person name="Neafsey D.E."/>
            <person name="Barker B.M."/>
            <person name="Sharpton T.J."/>
            <person name="Stajich J.E."/>
            <person name="Park D.J."/>
            <person name="Whiston E."/>
            <person name="Hung C.-Y."/>
            <person name="McMahan C."/>
            <person name="White J."/>
            <person name="Sykes S."/>
            <person name="Heiman D."/>
            <person name="Young S."/>
            <person name="Zeng Q."/>
            <person name="Abouelleil A."/>
            <person name="Aftuck L."/>
            <person name="Bessette D."/>
            <person name="Brown A."/>
            <person name="FitzGerald M."/>
            <person name="Lui A."/>
            <person name="Macdonald J.P."/>
            <person name="Priest M."/>
            <person name="Orbach M.J."/>
            <person name="Galgiani J.N."/>
            <person name="Kirkland T.N."/>
            <person name="Cole G.T."/>
            <person name="Birren B.W."/>
            <person name="Henn M.R."/>
            <person name="Taylor J.W."/>
            <person name="Rounsley S.D."/>
        </authorList>
    </citation>
    <scope>NUCLEOTIDE SEQUENCE [LARGE SCALE GENOMIC DNA]</scope>
    <source>
        <strain evidence="2">RMSCC 2394</strain>
    </source>
</reference>
<accession>A0A0J6YB18</accession>
<proteinExistence type="predicted"/>
<evidence type="ECO:0000313" key="2">
    <source>
        <dbReference type="Proteomes" id="UP000054565"/>
    </source>
</evidence>
<organism evidence="1 2">
    <name type="scientific">Coccidioides immitis RMSCC 2394</name>
    <dbReference type="NCBI Taxonomy" id="404692"/>
    <lineage>
        <taxon>Eukaryota</taxon>
        <taxon>Fungi</taxon>
        <taxon>Dikarya</taxon>
        <taxon>Ascomycota</taxon>
        <taxon>Pezizomycotina</taxon>
        <taxon>Eurotiomycetes</taxon>
        <taxon>Eurotiomycetidae</taxon>
        <taxon>Onygenales</taxon>
        <taxon>Onygenaceae</taxon>
        <taxon>Coccidioides</taxon>
    </lineage>
</organism>
<sequence>MDTFPLEIIDLIVFFADHETRDQLLTVSRRFQCSVEKYNWSGYCCTTRSMMKKFLEMYRGYRSRYLRYISVRVEFPYLVDTEKMPIKCRETTDEIQANNERLTRQIMGLFKALKALEEREGPHNRPAGIRLHIENPYQRDNNHKHCYHHRYRGWRLSLLNPEDLPTLSCVQELTINKSSELVGSGYSEESMRPLDLGLVSALISKLPNLKVLNCLYLSERFPEAYEDEVVSHFTRPWEGPWRDTRHAFGNTMLSAPTLPHKIEKAKLLFGHGPRSELMVDQARALPDLVDPFTYDPVSTALRVFSQRVVELKIRACADSTIFWPSPDDAKSESPSWPYLRHLRVEFRPVSPSGVWYFQGSRGEGRNTTGFKVTQEHYPPVEENADDERWDDVWAWEGGRFENRCPNMFRIVPNDEVIEPLLEAFAKAMEKMPLLETAELFTMLTFFPGGDTEQEYSDDEIDKRYLWGLRYHFPKDNKSGPLLEWRVGDWRPSKKLLQRFHDLGSHRAGEPFQEKWLDWQYLDWSDPWRDLTHS</sequence>
<name>A0A0J6YB18_COCIT</name>
<gene>
    <name evidence="1" type="ORF">CIRG_04611</name>
</gene>
<dbReference type="STRING" id="404692.A0A0J6YB18"/>
<protein>
    <recommendedName>
        <fullName evidence="3">F-box domain-containing protein</fullName>
    </recommendedName>
</protein>
<evidence type="ECO:0000313" key="1">
    <source>
        <dbReference type="EMBL" id="KMP04930.1"/>
    </source>
</evidence>
<dbReference type="OrthoDB" id="5985073at2759"/>
<dbReference type="AlphaFoldDB" id="A0A0J6YB18"/>
<evidence type="ECO:0008006" key="3">
    <source>
        <dbReference type="Google" id="ProtNLM"/>
    </source>
</evidence>